<sequence length="158" mass="16981">MDDRVLIVVLVVAGTALMANPLYLPVAVDDPNPVYTHAVQPAGPDTPTFDGTDVRDRDDLDADARAAFDRAREDPEGAFVIDEPGERVDSLTYPTEPTLGDGLLIVAHEGEEYEFWTRTVEREPGIVVAQRLALQPVAFLAGFLAIVGAVAVAIRGRG</sequence>
<dbReference type="RefSeq" id="WP_089383528.1">
    <property type="nucleotide sequence ID" value="NZ_FZNQ01000002.1"/>
</dbReference>
<evidence type="ECO:0000313" key="4">
    <source>
        <dbReference type="Proteomes" id="UP000198397"/>
    </source>
</evidence>
<gene>
    <name evidence="3" type="ORF">SAMN06264855_10266</name>
</gene>
<keyword evidence="1" id="KW-1133">Transmembrane helix</keyword>
<evidence type="ECO:0000256" key="1">
    <source>
        <dbReference type="SAM" id="Phobius"/>
    </source>
</evidence>
<feature type="transmembrane region" description="Helical" evidence="1">
    <location>
        <begin position="132"/>
        <end position="154"/>
    </location>
</feature>
<dbReference type="InterPro" id="IPR058285">
    <property type="entry name" value="DUF7979"/>
</dbReference>
<evidence type="ECO:0000313" key="3">
    <source>
        <dbReference type="EMBL" id="SNR30465.1"/>
    </source>
</evidence>
<keyword evidence="1" id="KW-0812">Transmembrane</keyword>
<keyword evidence="4" id="KW-1185">Reference proteome</keyword>
<feature type="domain" description="DUF7979" evidence="2">
    <location>
        <begin position="35"/>
        <end position="116"/>
    </location>
</feature>
<accession>A0A238V7R2</accession>
<organism evidence="3 4">
    <name type="scientific">Halorubrum vacuolatum</name>
    <name type="common">Natronobacterium vacuolatum</name>
    <dbReference type="NCBI Taxonomy" id="63740"/>
    <lineage>
        <taxon>Archaea</taxon>
        <taxon>Methanobacteriati</taxon>
        <taxon>Methanobacteriota</taxon>
        <taxon>Stenosarchaea group</taxon>
        <taxon>Halobacteria</taxon>
        <taxon>Halobacteriales</taxon>
        <taxon>Haloferacaceae</taxon>
        <taxon>Halorubrum</taxon>
    </lineage>
</organism>
<evidence type="ECO:0000259" key="2">
    <source>
        <dbReference type="Pfam" id="PF25934"/>
    </source>
</evidence>
<name>A0A238V7R2_HALVU</name>
<dbReference type="AlphaFoldDB" id="A0A238V7R2"/>
<keyword evidence="1" id="KW-0472">Membrane</keyword>
<dbReference type="Pfam" id="PF25934">
    <property type="entry name" value="DUF7979"/>
    <property type="match status" value="1"/>
</dbReference>
<proteinExistence type="predicted"/>
<reference evidence="3 4" key="1">
    <citation type="submission" date="2017-06" db="EMBL/GenBank/DDBJ databases">
        <authorList>
            <person name="Kim H.J."/>
            <person name="Triplett B.A."/>
        </authorList>
    </citation>
    <scope>NUCLEOTIDE SEQUENCE [LARGE SCALE GENOMIC DNA]</scope>
    <source>
        <strain evidence="3 4">DSM 8800</strain>
    </source>
</reference>
<dbReference type="EMBL" id="FZNQ01000002">
    <property type="protein sequence ID" value="SNR30465.1"/>
    <property type="molecule type" value="Genomic_DNA"/>
</dbReference>
<protein>
    <recommendedName>
        <fullName evidence="2">DUF7979 domain-containing protein</fullName>
    </recommendedName>
</protein>
<dbReference type="OrthoDB" id="330023at2157"/>
<dbReference type="Proteomes" id="UP000198397">
    <property type="component" value="Unassembled WGS sequence"/>
</dbReference>